<feature type="domain" description="PTS EIIB type-3" evidence="8">
    <location>
        <begin position="1"/>
        <end position="102"/>
    </location>
</feature>
<dbReference type="GO" id="GO:0008982">
    <property type="term" value="F:protein-N(PI)-phosphohistidine-sugar phosphotransferase activity"/>
    <property type="evidence" value="ECO:0007669"/>
    <property type="project" value="InterPro"/>
</dbReference>
<keyword evidence="10" id="KW-1185">Reference proteome</keyword>
<evidence type="ECO:0000256" key="5">
    <source>
        <dbReference type="ARBA" id="ARBA00022683"/>
    </source>
</evidence>
<protein>
    <submittedName>
        <fullName evidence="9">PTS system, cellobiose-specific IIB component</fullName>
    </submittedName>
</protein>
<dbReference type="PROSITE" id="PS51100">
    <property type="entry name" value="PTS_EIIB_TYPE_3"/>
    <property type="match status" value="1"/>
</dbReference>
<dbReference type="Gene3D" id="3.40.50.2300">
    <property type="match status" value="1"/>
</dbReference>
<gene>
    <name evidence="9" type="ORF">TSYNT_7323</name>
</gene>
<dbReference type="InterPro" id="IPR036095">
    <property type="entry name" value="PTS_EIIB-like_sf"/>
</dbReference>
<dbReference type="Proteomes" id="UP000062160">
    <property type="component" value="Unassembled WGS sequence"/>
</dbReference>
<dbReference type="EMBL" id="DF977001">
    <property type="protein sequence ID" value="GAQ25304.1"/>
    <property type="molecule type" value="Genomic_DNA"/>
</dbReference>
<dbReference type="OrthoDB" id="9808134at2"/>
<dbReference type="SUPFAM" id="SSF52794">
    <property type="entry name" value="PTS system IIB component-like"/>
    <property type="match status" value="1"/>
</dbReference>
<evidence type="ECO:0000313" key="10">
    <source>
        <dbReference type="Proteomes" id="UP000062160"/>
    </source>
</evidence>
<sequence length="102" mass="11193">MKIYLVCYAGMSTSLLLTRMEKVAKEQNLDVDIQAVAATQIHEALEDADVILLGPQARYLLKDVQEIASKKGVPVEVIDSVTYGTMNGAKVLDMALNLIKKK</sequence>
<dbReference type="PANTHER" id="PTHR34581:SF2">
    <property type="entry name" value="PTS SYSTEM N,N'-DIACETYLCHITOBIOSE-SPECIFIC EIIB COMPONENT"/>
    <property type="match status" value="1"/>
</dbReference>
<proteinExistence type="predicted"/>
<feature type="modified residue" description="Phosphocysteine; by EIIA" evidence="7">
    <location>
        <position position="7"/>
    </location>
</feature>
<keyword evidence="4" id="KW-0808">Transferase</keyword>
<keyword evidence="2" id="KW-0597">Phosphoprotein</keyword>
<organism evidence="9">
    <name type="scientific">Tepidanaerobacter syntrophicus</name>
    <dbReference type="NCBI Taxonomy" id="224999"/>
    <lineage>
        <taxon>Bacteria</taxon>
        <taxon>Bacillati</taxon>
        <taxon>Bacillota</taxon>
        <taxon>Clostridia</taxon>
        <taxon>Thermosediminibacterales</taxon>
        <taxon>Tepidanaerobacteraceae</taxon>
        <taxon>Tepidanaerobacter</taxon>
    </lineage>
</organism>
<evidence type="ECO:0000259" key="8">
    <source>
        <dbReference type="PROSITE" id="PS51100"/>
    </source>
</evidence>
<name>A0A0U9I4M1_9FIRM</name>
<dbReference type="InterPro" id="IPR051819">
    <property type="entry name" value="PTS_sugar-specific_EIIB"/>
</dbReference>
<dbReference type="GO" id="GO:0009401">
    <property type="term" value="P:phosphoenolpyruvate-dependent sugar phosphotransferase system"/>
    <property type="evidence" value="ECO:0007669"/>
    <property type="project" value="UniProtKB-KW"/>
</dbReference>
<evidence type="ECO:0000313" key="9">
    <source>
        <dbReference type="EMBL" id="GAQ25304.1"/>
    </source>
</evidence>
<reference evidence="9" key="1">
    <citation type="journal article" date="2016" name="Genome Announc.">
        <title>Draft Genome Sequence of the Syntrophic Lactate-Degrading Bacterium Tepidanaerobacter syntrophicus JLT.</title>
        <authorList>
            <person name="Matsuura N."/>
            <person name="Ohashi A."/>
            <person name="Tourlousse D.M."/>
            <person name="Sekiguchi Y."/>
        </authorList>
    </citation>
    <scope>NUCLEOTIDE SEQUENCE [LARGE SCALE GENOMIC DNA]</scope>
    <source>
        <strain evidence="9">JL</strain>
    </source>
</reference>
<dbReference type="Pfam" id="PF02302">
    <property type="entry name" value="PTS_IIB"/>
    <property type="match status" value="1"/>
</dbReference>
<dbReference type="NCBIfam" id="TIGR00853">
    <property type="entry name" value="pts-lac"/>
    <property type="match status" value="1"/>
</dbReference>
<dbReference type="GO" id="GO:0016301">
    <property type="term" value="F:kinase activity"/>
    <property type="evidence" value="ECO:0007669"/>
    <property type="project" value="UniProtKB-KW"/>
</dbReference>
<evidence type="ECO:0000256" key="6">
    <source>
        <dbReference type="ARBA" id="ARBA00022777"/>
    </source>
</evidence>
<evidence type="ECO:0000256" key="4">
    <source>
        <dbReference type="ARBA" id="ARBA00022679"/>
    </source>
</evidence>
<keyword evidence="1" id="KW-0813">Transport</keyword>
<dbReference type="STRING" id="224999.GCA_001485475_01319"/>
<keyword evidence="5" id="KW-0598">Phosphotransferase system</keyword>
<dbReference type="InterPro" id="IPR003501">
    <property type="entry name" value="PTS_EIIB_2/3"/>
</dbReference>
<evidence type="ECO:0000256" key="1">
    <source>
        <dbReference type="ARBA" id="ARBA00022448"/>
    </source>
</evidence>
<keyword evidence="3" id="KW-0762">Sugar transport</keyword>
<evidence type="ECO:0000256" key="2">
    <source>
        <dbReference type="ARBA" id="ARBA00022553"/>
    </source>
</evidence>
<evidence type="ECO:0000256" key="7">
    <source>
        <dbReference type="PROSITE-ProRule" id="PRU00423"/>
    </source>
</evidence>
<accession>A0A0U9I4M1</accession>
<evidence type="ECO:0000256" key="3">
    <source>
        <dbReference type="ARBA" id="ARBA00022597"/>
    </source>
</evidence>
<keyword evidence="6" id="KW-0418">Kinase</keyword>
<dbReference type="CDD" id="cd05564">
    <property type="entry name" value="PTS_IIB_chitobiose_lichenan"/>
    <property type="match status" value="1"/>
</dbReference>
<dbReference type="InterPro" id="IPR013012">
    <property type="entry name" value="PTS_EIIB_3"/>
</dbReference>
<dbReference type="PANTHER" id="PTHR34581">
    <property type="entry name" value="PTS SYSTEM N,N'-DIACETYLCHITOBIOSE-SPECIFIC EIIB COMPONENT"/>
    <property type="match status" value="1"/>
</dbReference>
<dbReference type="AlphaFoldDB" id="A0A0U9I4M1"/>